<evidence type="ECO:0000313" key="4">
    <source>
        <dbReference type="Proteomes" id="UP000694892"/>
    </source>
</evidence>
<keyword evidence="2" id="KW-0812">Transmembrane</keyword>
<dbReference type="Proteomes" id="UP000694892">
    <property type="component" value="Chromosome 4L"/>
</dbReference>
<feature type="region of interest" description="Disordered" evidence="1">
    <location>
        <begin position="59"/>
        <end position="78"/>
    </location>
</feature>
<keyword evidence="2" id="KW-1133">Transmembrane helix</keyword>
<evidence type="ECO:0000256" key="1">
    <source>
        <dbReference type="SAM" id="MobiDB-lite"/>
    </source>
</evidence>
<organism evidence="3 4">
    <name type="scientific">Xenopus laevis</name>
    <name type="common">African clawed frog</name>
    <dbReference type="NCBI Taxonomy" id="8355"/>
    <lineage>
        <taxon>Eukaryota</taxon>
        <taxon>Metazoa</taxon>
        <taxon>Chordata</taxon>
        <taxon>Craniata</taxon>
        <taxon>Vertebrata</taxon>
        <taxon>Euteleostomi</taxon>
        <taxon>Amphibia</taxon>
        <taxon>Batrachia</taxon>
        <taxon>Anura</taxon>
        <taxon>Pipoidea</taxon>
        <taxon>Pipidae</taxon>
        <taxon>Xenopodinae</taxon>
        <taxon>Xenopus</taxon>
        <taxon>Xenopus</taxon>
    </lineage>
</organism>
<evidence type="ECO:0000256" key="2">
    <source>
        <dbReference type="SAM" id="Phobius"/>
    </source>
</evidence>
<dbReference type="EMBL" id="CM004472">
    <property type="protein sequence ID" value="OCT84668.1"/>
    <property type="molecule type" value="Genomic_DNA"/>
</dbReference>
<protein>
    <submittedName>
        <fullName evidence="3">Uncharacterized protein</fullName>
    </submittedName>
</protein>
<feature type="region of interest" description="Disordered" evidence="1">
    <location>
        <begin position="1"/>
        <end position="39"/>
    </location>
</feature>
<feature type="non-terminal residue" evidence="3">
    <location>
        <position position="1"/>
    </location>
</feature>
<feature type="compositionally biased region" description="Polar residues" evidence="1">
    <location>
        <begin position="18"/>
        <end position="39"/>
    </location>
</feature>
<sequence length="189" mass="21886">ANIQFVTDDEKDDAAIPNKSSRSFSEANSVDDSNTENVNNYDKFNVYEDRDYYPDVDEEVDKKSQTNSEIQQASRSLSEKPIRTAAPEITVSKQKLIMEMKKDLLESNRLYLIMLCSIIAAGCLFISFSIFYLARKIIKFSREKSDIVSAEEVQSYYDRTMNKIVRLRMSEDSIRWSNFKVFSTSKFDP</sequence>
<evidence type="ECO:0000313" key="3">
    <source>
        <dbReference type="EMBL" id="OCT84668.1"/>
    </source>
</evidence>
<accession>A0A974D311</accession>
<feature type="transmembrane region" description="Helical" evidence="2">
    <location>
        <begin position="110"/>
        <end position="134"/>
    </location>
</feature>
<keyword evidence="2" id="KW-0472">Membrane</keyword>
<name>A0A974D311_XENLA</name>
<proteinExistence type="predicted"/>
<reference evidence="4" key="1">
    <citation type="journal article" date="2016" name="Nature">
        <title>Genome evolution in the allotetraploid frog Xenopus laevis.</title>
        <authorList>
            <person name="Session A.M."/>
            <person name="Uno Y."/>
            <person name="Kwon T."/>
            <person name="Chapman J.A."/>
            <person name="Toyoda A."/>
            <person name="Takahashi S."/>
            <person name="Fukui A."/>
            <person name="Hikosaka A."/>
            <person name="Suzuki A."/>
            <person name="Kondo M."/>
            <person name="van Heeringen S.J."/>
            <person name="Quigley I."/>
            <person name="Heinz S."/>
            <person name="Ogino H."/>
            <person name="Ochi H."/>
            <person name="Hellsten U."/>
            <person name="Lyons J.B."/>
            <person name="Simakov O."/>
            <person name="Putnam N."/>
            <person name="Stites J."/>
            <person name="Kuroki Y."/>
            <person name="Tanaka T."/>
            <person name="Michiue T."/>
            <person name="Watanabe M."/>
            <person name="Bogdanovic O."/>
            <person name="Lister R."/>
            <person name="Georgiou G."/>
            <person name="Paranjpe S.S."/>
            <person name="van Kruijsbergen I."/>
            <person name="Shu S."/>
            <person name="Carlson J."/>
            <person name="Kinoshita T."/>
            <person name="Ohta Y."/>
            <person name="Mawaribuchi S."/>
            <person name="Jenkins J."/>
            <person name="Grimwood J."/>
            <person name="Schmutz J."/>
            <person name="Mitros T."/>
            <person name="Mozaffari S.V."/>
            <person name="Suzuki Y."/>
            <person name="Haramoto Y."/>
            <person name="Yamamoto T.S."/>
            <person name="Takagi C."/>
            <person name="Heald R."/>
            <person name="Miller K."/>
            <person name="Haudenschild C."/>
            <person name="Kitzman J."/>
            <person name="Nakayama T."/>
            <person name="Izutsu Y."/>
            <person name="Robert J."/>
            <person name="Fortriede J."/>
            <person name="Burns K."/>
            <person name="Lotay V."/>
            <person name="Karimi K."/>
            <person name="Yasuoka Y."/>
            <person name="Dichmann D.S."/>
            <person name="Flajnik M.F."/>
            <person name="Houston D.W."/>
            <person name="Shendure J."/>
            <person name="DuPasquier L."/>
            <person name="Vize P.D."/>
            <person name="Zorn A.M."/>
            <person name="Ito M."/>
            <person name="Marcotte E.M."/>
            <person name="Wallingford J.B."/>
            <person name="Ito Y."/>
            <person name="Asashima M."/>
            <person name="Ueno N."/>
            <person name="Matsuda Y."/>
            <person name="Veenstra G.J."/>
            <person name="Fujiyama A."/>
            <person name="Harland R.M."/>
            <person name="Taira M."/>
            <person name="Rokhsar D.S."/>
        </authorList>
    </citation>
    <scope>NUCLEOTIDE SEQUENCE [LARGE SCALE GENOMIC DNA]</scope>
    <source>
        <strain evidence="4">J</strain>
    </source>
</reference>
<feature type="compositionally biased region" description="Polar residues" evidence="1">
    <location>
        <begin position="65"/>
        <end position="76"/>
    </location>
</feature>
<dbReference type="AlphaFoldDB" id="A0A974D311"/>
<gene>
    <name evidence="3" type="ORF">XELAEV_18022823mg</name>
</gene>